<accession>A0A8E0IQC6</accession>
<comment type="caution">
    <text evidence="2">The sequence shown here is derived from an EMBL/GenBank/DDBJ whole genome shotgun (WGS) entry which is preliminary data.</text>
</comment>
<feature type="compositionally biased region" description="Basic and acidic residues" evidence="1">
    <location>
        <begin position="32"/>
        <end position="42"/>
    </location>
</feature>
<dbReference type="AlphaFoldDB" id="A0A8E0IQC6"/>
<evidence type="ECO:0000256" key="1">
    <source>
        <dbReference type="SAM" id="MobiDB-lite"/>
    </source>
</evidence>
<reference evidence="2 3" key="1">
    <citation type="journal article" date="2013" name="PLoS ONE">
        <title>Lactobacillus paracasei comparative genomics: towards species pan-genome definition and exploitation of diversity.</title>
        <authorList>
            <person name="Smokvina T."/>
            <person name="Wels M."/>
            <person name="Polka J."/>
            <person name="Chervaux C."/>
            <person name="Brisse S."/>
            <person name="Boekhorst J."/>
            <person name="van Hylckama Vlieg J.E."/>
            <person name="Siezen R.J."/>
        </authorList>
    </citation>
    <scope>NUCLEOTIDE SEQUENCE [LARGE SCALE GENOMIC DNA]</scope>
    <source>
        <strain evidence="2 3">Lpp71</strain>
    </source>
</reference>
<feature type="region of interest" description="Disordered" evidence="1">
    <location>
        <begin position="1"/>
        <end position="42"/>
    </location>
</feature>
<name>A0A8E0IQC6_LACPA</name>
<evidence type="ECO:0000313" key="3">
    <source>
        <dbReference type="Proteomes" id="UP000014252"/>
    </source>
</evidence>
<evidence type="ECO:0000313" key="2">
    <source>
        <dbReference type="EMBL" id="EPC72047.1"/>
    </source>
</evidence>
<organism evidence="2 3">
    <name type="scientific">Lacticaseibacillus paracasei subsp. paracasei Lpp71</name>
    <dbReference type="NCBI Taxonomy" id="1256207"/>
    <lineage>
        <taxon>Bacteria</taxon>
        <taxon>Bacillati</taxon>
        <taxon>Bacillota</taxon>
        <taxon>Bacilli</taxon>
        <taxon>Lactobacillales</taxon>
        <taxon>Lactobacillaceae</taxon>
        <taxon>Lacticaseibacillus</taxon>
    </lineage>
</organism>
<protein>
    <submittedName>
        <fullName evidence="2">Galactitol permease IIC component</fullName>
    </submittedName>
</protein>
<dbReference type="EMBL" id="ANKD01000591">
    <property type="protein sequence ID" value="EPC72047.1"/>
    <property type="molecule type" value="Genomic_DNA"/>
</dbReference>
<sequence>VLMKPKTPAKQDESADDIDLNDLSGLDFSQTSHEKKKDDSDE</sequence>
<gene>
    <name evidence="2" type="ORF">Lpp71_11745</name>
</gene>
<feature type="non-terminal residue" evidence="2">
    <location>
        <position position="1"/>
    </location>
</feature>
<proteinExistence type="predicted"/>
<dbReference type="Proteomes" id="UP000014252">
    <property type="component" value="Unassembled WGS sequence"/>
</dbReference>